<proteinExistence type="predicted"/>
<evidence type="ECO:0000313" key="3">
    <source>
        <dbReference type="Proteomes" id="UP000566813"/>
    </source>
</evidence>
<dbReference type="Proteomes" id="UP000566813">
    <property type="component" value="Unassembled WGS sequence"/>
</dbReference>
<feature type="compositionally biased region" description="Polar residues" evidence="1">
    <location>
        <begin position="45"/>
        <end position="55"/>
    </location>
</feature>
<evidence type="ECO:0000313" key="2">
    <source>
        <dbReference type="EMBL" id="MBC2666188.1"/>
    </source>
</evidence>
<dbReference type="AlphaFoldDB" id="A0A7X1FSK9"/>
<gene>
    <name evidence="2" type="ORF">H7F51_11735</name>
</gene>
<sequence length="105" mass="10909">MFKVAQFLVRNKLVLIGAVAIGFMVFGRNASDDKPVNPWGDHAAQTAQASSSGDSMTGKAFGVVAGAAKQYAGIDIGGVAPDKLRQDTVDNWQKTGDAAKQANGN</sequence>
<organism evidence="2 3">
    <name type="scientific">Novosphingobium flavum</name>
    <dbReference type="NCBI Taxonomy" id="1778672"/>
    <lineage>
        <taxon>Bacteria</taxon>
        <taxon>Pseudomonadati</taxon>
        <taxon>Pseudomonadota</taxon>
        <taxon>Alphaproteobacteria</taxon>
        <taxon>Sphingomonadales</taxon>
        <taxon>Sphingomonadaceae</taxon>
        <taxon>Novosphingobium</taxon>
    </lineage>
</organism>
<evidence type="ECO:0000256" key="1">
    <source>
        <dbReference type="SAM" id="MobiDB-lite"/>
    </source>
</evidence>
<keyword evidence="3" id="KW-1185">Reference proteome</keyword>
<accession>A0A7X1FSK9</accession>
<name>A0A7X1FSK9_9SPHN</name>
<dbReference type="EMBL" id="JACLAW010000008">
    <property type="protein sequence ID" value="MBC2666188.1"/>
    <property type="molecule type" value="Genomic_DNA"/>
</dbReference>
<protein>
    <submittedName>
        <fullName evidence="2">Uncharacterized protein</fullName>
    </submittedName>
</protein>
<feature type="region of interest" description="Disordered" evidence="1">
    <location>
        <begin position="34"/>
        <end position="55"/>
    </location>
</feature>
<dbReference type="RefSeq" id="WP_185664485.1">
    <property type="nucleotide sequence ID" value="NZ_JACLAW010000008.1"/>
</dbReference>
<comment type="caution">
    <text evidence="2">The sequence shown here is derived from an EMBL/GenBank/DDBJ whole genome shotgun (WGS) entry which is preliminary data.</text>
</comment>
<reference evidence="2 3" key="1">
    <citation type="submission" date="2020-08" db="EMBL/GenBank/DDBJ databases">
        <title>The genome sequence of type strain Novosphingobium flavum NBRC 111647.</title>
        <authorList>
            <person name="Liu Y."/>
        </authorList>
    </citation>
    <scope>NUCLEOTIDE SEQUENCE [LARGE SCALE GENOMIC DNA]</scope>
    <source>
        <strain evidence="2 3">NBRC 111647</strain>
    </source>
</reference>